<dbReference type="RefSeq" id="WP_133394014.1">
    <property type="nucleotide sequence ID" value="NZ_SMTG01000004.1"/>
</dbReference>
<name>A0A4R5U8Y7_9GAMM</name>
<reference evidence="1 2" key="1">
    <citation type="submission" date="2019-03" db="EMBL/GenBank/DDBJ databases">
        <title>Luteimonas zhaokaii sp.nov., isolated from the rectal contents of Plateau pika in Yushu, Qinghai Province, China.</title>
        <authorList>
            <person name="Zhang G."/>
        </authorList>
    </citation>
    <scope>NUCLEOTIDE SEQUENCE [LARGE SCALE GENOMIC DNA]</scope>
    <source>
        <strain evidence="1 2">THG-MD21</strain>
    </source>
</reference>
<organism evidence="1 2">
    <name type="scientific">Luteimonas terrae</name>
    <dbReference type="NCBI Taxonomy" id="1530191"/>
    <lineage>
        <taxon>Bacteria</taxon>
        <taxon>Pseudomonadati</taxon>
        <taxon>Pseudomonadota</taxon>
        <taxon>Gammaproteobacteria</taxon>
        <taxon>Lysobacterales</taxon>
        <taxon>Lysobacteraceae</taxon>
        <taxon>Luteimonas</taxon>
    </lineage>
</organism>
<gene>
    <name evidence="1" type="ORF">E2F49_11535</name>
</gene>
<protein>
    <submittedName>
        <fullName evidence="1">Uncharacterized protein</fullName>
    </submittedName>
</protein>
<evidence type="ECO:0000313" key="2">
    <source>
        <dbReference type="Proteomes" id="UP000295543"/>
    </source>
</evidence>
<proteinExistence type="predicted"/>
<sequence>MPDLIWRVLVGKKAVVPPSVIDAAHPRLQCIVLHEGDPVVHQEQGVVVEVLVPGSNADFWDWVAPVCNAERLTMALTIASPSEIPSNVKSVLTLPPTDHGQLQTINAVLDLHGDDHLLTGSLDPELKCMRKGAAIEFHDVPAATVEEARDGLQLLVPRYTSMSPVGVIGAVRYSNSLHFQVFDAFGDVFEGPSGPFEAEVHVNIRYEWREALQPGVSVLMVGRSCVDH</sequence>
<evidence type="ECO:0000313" key="1">
    <source>
        <dbReference type="EMBL" id="TDK30961.1"/>
    </source>
</evidence>
<comment type="caution">
    <text evidence="1">The sequence shown here is derived from an EMBL/GenBank/DDBJ whole genome shotgun (WGS) entry which is preliminary data.</text>
</comment>
<dbReference type="Proteomes" id="UP000295543">
    <property type="component" value="Unassembled WGS sequence"/>
</dbReference>
<dbReference type="AlphaFoldDB" id="A0A4R5U8Y7"/>
<accession>A0A4R5U8Y7</accession>
<keyword evidence="2" id="KW-1185">Reference proteome</keyword>
<dbReference type="EMBL" id="SMTG01000004">
    <property type="protein sequence ID" value="TDK30961.1"/>
    <property type="molecule type" value="Genomic_DNA"/>
</dbReference>